<dbReference type="RefSeq" id="WP_109617449.1">
    <property type="nucleotide sequence ID" value="NZ_QGDO01000002.1"/>
</dbReference>
<feature type="transmembrane region" description="Helical" evidence="2">
    <location>
        <begin position="185"/>
        <end position="208"/>
    </location>
</feature>
<feature type="transmembrane region" description="Helical" evidence="2">
    <location>
        <begin position="367"/>
        <end position="387"/>
    </location>
</feature>
<name>A0A315ZDE9_SEDFL</name>
<dbReference type="EMBL" id="QGDO01000002">
    <property type="protein sequence ID" value="PWJ43149.1"/>
    <property type="molecule type" value="Genomic_DNA"/>
</dbReference>
<keyword evidence="7" id="KW-1185">Reference proteome</keyword>
<feature type="domain" description="7TM-DISM receptor extracellular" evidence="4">
    <location>
        <begin position="185"/>
        <end position="387"/>
    </location>
</feature>
<feature type="compositionally biased region" description="Basic residues" evidence="1">
    <location>
        <begin position="423"/>
        <end position="433"/>
    </location>
</feature>
<evidence type="ECO:0000259" key="5">
    <source>
        <dbReference type="Pfam" id="PF07696"/>
    </source>
</evidence>
<feature type="domain" description="7TM-DISM receptor extracellular" evidence="5">
    <location>
        <begin position="40"/>
        <end position="152"/>
    </location>
</feature>
<evidence type="ECO:0000256" key="1">
    <source>
        <dbReference type="SAM" id="MobiDB-lite"/>
    </source>
</evidence>
<feature type="region of interest" description="Disordered" evidence="1">
    <location>
        <begin position="407"/>
        <end position="433"/>
    </location>
</feature>
<sequence>MRFKVLYLLFVSILISSSSFGQSPFVLNSTLTEETTLVPHIEMSFEKGASITIEDIDSNRVAFESYNFEKVPVGSSTIWLRLQIQNKTAVQQSLTILTSRFDLLEFYFSNGKKVIGGNHYPNKGKEFIYRNNTYAPFVIEGNETIDCYIKAVFQDKADLHFEAIPQEFAIVNTADLVSEKESRDLSLWILCGAVAVMFCYNLLLFVLARDKGYMYYAFFTVVIFFFNLAFSGKFIEMMPSAELNELFQNYAGFLALSGMILFYRKLFNLRERFPLYDKITKGLLVYYALCFPLVYFGFNSFVVSTGPLAWLSVYVISFIIAIKLGRQGNLTAKYFMIGNGVYFLFAVVAMLQTIGQLPPTFLGIKPYTFTISGSIVELILFSLSLGAKMNEMQNNLLNKEIELRHEEEKRREKKRIGEQTKSASRRKGTRTYV</sequence>
<dbReference type="Proteomes" id="UP000245535">
    <property type="component" value="Unassembled WGS sequence"/>
</dbReference>
<feature type="transmembrane region" description="Helical" evidence="2">
    <location>
        <begin position="284"/>
        <end position="302"/>
    </location>
</feature>
<reference evidence="6 7" key="1">
    <citation type="submission" date="2018-03" db="EMBL/GenBank/DDBJ databases">
        <title>Genomic Encyclopedia of Archaeal and Bacterial Type Strains, Phase II (KMG-II): from individual species to whole genera.</title>
        <authorList>
            <person name="Goeker M."/>
        </authorList>
    </citation>
    <scope>NUCLEOTIDE SEQUENCE [LARGE SCALE GENOMIC DNA]</scope>
    <source>
        <strain evidence="6 7">DSM 28229</strain>
    </source>
</reference>
<dbReference type="AlphaFoldDB" id="A0A315ZDE9"/>
<organism evidence="6 7">
    <name type="scientific">Sediminitomix flava</name>
    <dbReference type="NCBI Taxonomy" id="379075"/>
    <lineage>
        <taxon>Bacteria</taxon>
        <taxon>Pseudomonadati</taxon>
        <taxon>Bacteroidota</taxon>
        <taxon>Cytophagia</taxon>
        <taxon>Cytophagales</taxon>
        <taxon>Flammeovirgaceae</taxon>
        <taxon>Sediminitomix</taxon>
    </lineage>
</organism>
<dbReference type="InterPro" id="IPR011622">
    <property type="entry name" value="7TMR_DISM_rcpt_extracell_dom2"/>
</dbReference>
<keyword evidence="2" id="KW-0472">Membrane</keyword>
<feature type="chain" id="PRO_5016279080" evidence="3">
    <location>
        <begin position="22"/>
        <end position="433"/>
    </location>
</feature>
<dbReference type="InterPro" id="IPR011623">
    <property type="entry name" value="7TMR_DISM_rcpt_extracell_dom1"/>
</dbReference>
<evidence type="ECO:0000313" key="6">
    <source>
        <dbReference type="EMBL" id="PWJ43149.1"/>
    </source>
</evidence>
<evidence type="ECO:0000256" key="3">
    <source>
        <dbReference type="SAM" id="SignalP"/>
    </source>
</evidence>
<feature type="transmembrane region" description="Helical" evidence="2">
    <location>
        <begin position="334"/>
        <end position="355"/>
    </location>
</feature>
<evidence type="ECO:0000259" key="4">
    <source>
        <dbReference type="Pfam" id="PF07695"/>
    </source>
</evidence>
<dbReference type="OrthoDB" id="9812260at2"/>
<dbReference type="Pfam" id="PF07696">
    <property type="entry name" value="7TMR-DISMED2"/>
    <property type="match status" value="1"/>
</dbReference>
<proteinExistence type="predicted"/>
<feature type="transmembrane region" description="Helical" evidence="2">
    <location>
        <begin position="308"/>
        <end position="325"/>
    </location>
</feature>
<protein>
    <submittedName>
        <fullName evidence="6">7TMR-DISM extracellular protein 2</fullName>
    </submittedName>
</protein>
<feature type="transmembrane region" description="Helical" evidence="2">
    <location>
        <begin position="215"/>
        <end position="235"/>
    </location>
</feature>
<keyword evidence="2" id="KW-1133">Transmembrane helix</keyword>
<comment type="caution">
    <text evidence="6">The sequence shown here is derived from an EMBL/GenBank/DDBJ whole genome shotgun (WGS) entry which is preliminary data.</text>
</comment>
<evidence type="ECO:0000313" key="7">
    <source>
        <dbReference type="Proteomes" id="UP000245535"/>
    </source>
</evidence>
<keyword evidence="3" id="KW-0732">Signal</keyword>
<dbReference type="Pfam" id="PF07695">
    <property type="entry name" value="7TMR-DISM_7TM"/>
    <property type="match status" value="1"/>
</dbReference>
<dbReference type="Gene3D" id="2.60.40.2380">
    <property type="match status" value="1"/>
</dbReference>
<feature type="transmembrane region" description="Helical" evidence="2">
    <location>
        <begin position="247"/>
        <end position="263"/>
    </location>
</feature>
<evidence type="ECO:0000256" key="2">
    <source>
        <dbReference type="SAM" id="Phobius"/>
    </source>
</evidence>
<gene>
    <name evidence="6" type="ORF">BC781_102698</name>
</gene>
<feature type="compositionally biased region" description="Basic and acidic residues" evidence="1">
    <location>
        <begin position="407"/>
        <end position="418"/>
    </location>
</feature>
<feature type="signal peptide" evidence="3">
    <location>
        <begin position="1"/>
        <end position="21"/>
    </location>
</feature>
<accession>A0A315ZDE9</accession>
<keyword evidence="2" id="KW-0812">Transmembrane</keyword>